<gene>
    <name evidence="5" type="ORF">CEG18_19915</name>
</gene>
<evidence type="ECO:0000256" key="2">
    <source>
        <dbReference type="SAM" id="MobiDB-lite"/>
    </source>
</evidence>
<feature type="signal peptide" evidence="3">
    <location>
        <begin position="1"/>
        <end position="48"/>
    </location>
</feature>
<dbReference type="InterPro" id="IPR005546">
    <property type="entry name" value="Autotransporte_beta"/>
</dbReference>
<dbReference type="InterPro" id="IPR043990">
    <property type="entry name" value="AC_1"/>
</dbReference>
<dbReference type="Proteomes" id="UP000198145">
    <property type="component" value="Unassembled WGS sequence"/>
</dbReference>
<feature type="compositionally biased region" description="Pro residues" evidence="2">
    <location>
        <begin position="1420"/>
        <end position="1434"/>
    </location>
</feature>
<organism evidence="5 6">
    <name type="scientific">Pseudomonas nitroreducens</name>
    <dbReference type="NCBI Taxonomy" id="46680"/>
    <lineage>
        <taxon>Bacteria</taxon>
        <taxon>Pseudomonadati</taxon>
        <taxon>Pseudomonadota</taxon>
        <taxon>Gammaproteobacteria</taxon>
        <taxon>Pseudomonadales</taxon>
        <taxon>Pseudomonadaceae</taxon>
        <taxon>Pseudomonas</taxon>
    </lineage>
</organism>
<dbReference type="SUPFAM" id="SSF51126">
    <property type="entry name" value="Pectin lyase-like"/>
    <property type="match status" value="1"/>
</dbReference>
<proteinExistence type="predicted"/>
<dbReference type="PROSITE" id="PS51208">
    <property type="entry name" value="AUTOTRANSPORTER"/>
    <property type="match status" value="1"/>
</dbReference>
<dbReference type="Gene3D" id="2.160.20.20">
    <property type="match status" value="1"/>
</dbReference>
<feature type="chain" id="PRO_5012422030" description="Autotransporter domain-containing protein" evidence="3">
    <location>
        <begin position="49"/>
        <end position="1763"/>
    </location>
</feature>
<feature type="region of interest" description="Disordered" evidence="2">
    <location>
        <begin position="1382"/>
        <end position="1436"/>
    </location>
</feature>
<reference evidence="5 6" key="1">
    <citation type="submission" date="2017-06" db="EMBL/GenBank/DDBJ databases">
        <title>Draft genome of Pseudomonas nitroreducens DF05.</title>
        <authorList>
            <person name="Iyer R."/>
        </authorList>
    </citation>
    <scope>NUCLEOTIDE SEQUENCE [LARGE SCALE GENOMIC DNA]</scope>
    <source>
        <strain evidence="5 6">DF05</strain>
    </source>
</reference>
<feature type="domain" description="Autotransporter" evidence="4">
    <location>
        <begin position="1485"/>
        <end position="1763"/>
    </location>
</feature>
<dbReference type="GO" id="GO:0019867">
    <property type="term" value="C:outer membrane"/>
    <property type="evidence" value="ECO:0007669"/>
    <property type="project" value="InterPro"/>
</dbReference>
<dbReference type="SUPFAM" id="SSF103515">
    <property type="entry name" value="Autotransporter"/>
    <property type="match status" value="1"/>
</dbReference>
<feature type="compositionally biased region" description="Pro residues" evidence="2">
    <location>
        <begin position="1392"/>
        <end position="1410"/>
    </location>
</feature>
<dbReference type="NCBIfam" id="TIGR01414">
    <property type="entry name" value="autotrans_barl"/>
    <property type="match status" value="1"/>
</dbReference>
<evidence type="ECO:0000256" key="3">
    <source>
        <dbReference type="SAM" id="SignalP"/>
    </source>
</evidence>
<dbReference type="InterPro" id="IPR036709">
    <property type="entry name" value="Autotransporte_beta_dom_sf"/>
</dbReference>
<dbReference type="PANTHER" id="PTHR12338">
    <property type="entry name" value="AUTOTRANSPORTER"/>
    <property type="match status" value="1"/>
</dbReference>
<evidence type="ECO:0000259" key="4">
    <source>
        <dbReference type="PROSITE" id="PS51208"/>
    </source>
</evidence>
<dbReference type="InterPro" id="IPR006315">
    <property type="entry name" value="OM_autotransptr_brl_dom"/>
</dbReference>
<dbReference type="SMART" id="SM00869">
    <property type="entry name" value="Autotransporter"/>
    <property type="match status" value="1"/>
</dbReference>
<dbReference type="Pfam" id="PF13018">
    <property type="entry name" value="ESPR"/>
    <property type="match status" value="1"/>
</dbReference>
<dbReference type="InterPro" id="IPR012332">
    <property type="entry name" value="Autotransporter_pectin_lyase_C"/>
</dbReference>
<dbReference type="InterPro" id="IPR050909">
    <property type="entry name" value="Bact_Autotransporter_VF"/>
</dbReference>
<dbReference type="InterPro" id="IPR024973">
    <property type="entry name" value="ESPR"/>
</dbReference>
<sequence>MNKIYRVVRNRVTGLWVVACEWAMGCTKTGSVGAFAALAAFAMQPVGAATVALEDLDPKRCDGTACTTTVSQGASVTLVGSGTQIQRGITGNGGAVSLSTLLARGQIVAGQEYADASNPASLVVNVGTRSQTLVVSDPITGGTRTVSIYDNANIADSFATGLGVNSYSIITNTAVEGQQYVDTRIGQVDRTGGTLNVNLGDGGVSDASGNAINMVAKNSSLFVADGTGSAPSSVVWQSSNKVNMGSVTCAVLGGSTTNTATFAFSTYSGTFTAFDGSSHTVSNAADLRAYNDFLVSRLQAGQLDPASYESQFKRAYSNTSRSITYTNGPADRTDEVYTPIGSRAVIRATGRNASGIIAEGAVLDATAISTNATGTIGAVMLAEQGGTVINNGSLGSQRGGNGDTQYAMYAAAGSHAINNGVANIGSFIGATGSIEPVNPTLPVGNHLGMIATGSGATVQNNGILNLDGPQSTGMRVTWGATGSNTGIINVNPGTDNITGVGIRSVAVHVANSGAFTNAQSGEIHLGSGNQYDKAAPAGDFDNGNTQMVGIHVESSASASNAGHIVLGSRAQGSIGIYDAASTGSVVNTSTGVIDVNGVVEDSPAENIALYSYRSTSAANAGTINLNGLNGKGLKATTVDQGSGTVAGSASIVNSGTINVSGDMGAAGLRNYGAWAEGVGTRIDIAGGSVNLSGDGAIGVHSRGGANLTVSGGSVNFLSGKDQIGFFAYGAGSSMDINQAPPAGLDVSTQGSTLFRIEDGARINNNANASLTASGDGSTALQVTGAGSTANLDNMHITVSGQGATALKIEGGATGQMSGAATLNLADGTTAVVVDDVKYDLTGTAVDRGDSVFTNLAEVVIGAARDVTGFVVRNGAELINAGGIHVSHGTAIEVVGAGSTVSADADGKRGKITVDDGKAGIYVHGGATLTTADDITVDNGASGLLVGADAGRVVVTEAAHITGKGASYGNLITNESAAGNVLVDGAILEMQGSGAALLSQSNLDAASHGQVIVSSQVGGKGIALSNVDGSLGNGSLELGPNWVIDVTGNGAGVYANTTGDLSLVGSRISISGPGVGVQADAAENVTIASGTLITASNADAVLVSGNPVTLTNQGTLQAASPDATAIRLGDGDSAFANIGGGKIVGSVELGGGNDSALLEDSVLDGDLLGGAGNDLITVRGINVSHGVLDGGLGGSDTLVFDGHDYTAEVGNADQLRNFEQFELINASRLDLQRDLLLGDNGNGMGSLLIDPTSTLAMTEGSFGLKGNLANAGLITLANGHAGDTLSVDGKYVGNGGTLELDTELGDDDSATDKLVVKGDTSGASLVRINATADKGAYTQQDGIEVVQVGGKSAGDFALSGRVVAGAREYLLVKGGKIDPADGNWYLRSEAPVQPQPTPEPSPQPEPVPTPDPVQTLDPEAEPQPEPQSIPAPQPAAKPVVDATPVYRPEVGAYLGNELAALGMFQHTLHDRLGEVDFTERQRTDGNGKDHQAVWTRVVGRGFDSSTGADQVHSSTRTQLMQIGAELGQWTDGDSRTHFGVMAGAGQADTNVSSRLINAKSKGKVDGYSVGAYGTWFADASKPTGLYVDSWMQFGWFDNTVRGDSLSDEHYKSRSLTGSVEAGYALELGQSGQNAWYVEPEAQVIVSRYMADKHVEGNGTEVKVENGSNVTTRVGARAFARPLDAGQKRLQPFVEANWWHNGKTQAMSFNGESQSANLAADVYELKVGAQAELAKGWTTWGHLGAQQARGDQRQGEAQLGVKYSW</sequence>
<dbReference type="CDD" id="cd01344">
    <property type="entry name" value="PL2_Passenger_AT"/>
    <property type="match status" value="1"/>
</dbReference>
<keyword evidence="3" id="KW-0732">Signal</keyword>
<evidence type="ECO:0000256" key="1">
    <source>
        <dbReference type="ARBA" id="ARBA00023026"/>
    </source>
</evidence>
<dbReference type="PANTHER" id="PTHR12338:SF5">
    <property type="entry name" value="ANTIGEN 43-RELATED"/>
    <property type="match status" value="1"/>
</dbReference>
<dbReference type="EMBL" id="NJBA01000007">
    <property type="protein sequence ID" value="OWP49275.1"/>
    <property type="molecule type" value="Genomic_DNA"/>
</dbReference>
<accession>A0A246F7T9</accession>
<dbReference type="Pfam" id="PF18883">
    <property type="entry name" value="AC_1"/>
    <property type="match status" value="1"/>
</dbReference>
<dbReference type="RefSeq" id="WP_088420420.1">
    <property type="nucleotide sequence ID" value="NZ_NJBA01000007.1"/>
</dbReference>
<name>A0A246F7T9_PSENT</name>
<dbReference type="Gene3D" id="2.40.128.130">
    <property type="entry name" value="Autotransporter beta-domain"/>
    <property type="match status" value="1"/>
</dbReference>
<protein>
    <recommendedName>
        <fullName evidence="4">Autotransporter domain-containing protein</fullName>
    </recommendedName>
</protein>
<keyword evidence="1" id="KW-0843">Virulence</keyword>
<evidence type="ECO:0000313" key="5">
    <source>
        <dbReference type="EMBL" id="OWP49275.1"/>
    </source>
</evidence>
<dbReference type="InterPro" id="IPR011050">
    <property type="entry name" value="Pectin_lyase_fold/virulence"/>
</dbReference>
<evidence type="ECO:0000313" key="6">
    <source>
        <dbReference type="Proteomes" id="UP000198145"/>
    </source>
</evidence>
<dbReference type="Pfam" id="PF03797">
    <property type="entry name" value="Autotransporter"/>
    <property type="match status" value="1"/>
</dbReference>
<comment type="caution">
    <text evidence="5">The sequence shown here is derived from an EMBL/GenBank/DDBJ whole genome shotgun (WGS) entry which is preliminary data.</text>
</comment>